<name>A0A2Z5R085_9MICC</name>
<evidence type="ECO:0000313" key="5">
    <source>
        <dbReference type="Proteomes" id="UP000250241"/>
    </source>
</evidence>
<dbReference type="EMBL" id="AP017895">
    <property type="protein sequence ID" value="BAV87951.1"/>
    <property type="molecule type" value="Genomic_DNA"/>
</dbReference>
<dbReference type="GO" id="GO:0009253">
    <property type="term" value="P:peptidoglycan catabolic process"/>
    <property type="evidence" value="ECO:0007669"/>
    <property type="project" value="InterPro"/>
</dbReference>
<dbReference type="KEGG" id="raj:RA11412_1652"/>
<feature type="region of interest" description="Disordered" evidence="2">
    <location>
        <begin position="134"/>
        <end position="154"/>
    </location>
</feature>
<dbReference type="Gene3D" id="3.20.20.80">
    <property type="entry name" value="Glycosidases"/>
    <property type="match status" value="1"/>
</dbReference>
<dbReference type="PANTHER" id="PTHR34135:SF2">
    <property type="entry name" value="LYSOZYME"/>
    <property type="match status" value="1"/>
</dbReference>
<dbReference type="Pfam" id="PF00395">
    <property type="entry name" value="SLH"/>
    <property type="match status" value="1"/>
</dbReference>
<dbReference type="InterPro" id="IPR001119">
    <property type="entry name" value="SLH_dom"/>
</dbReference>
<proteinExistence type="inferred from homology"/>
<evidence type="ECO:0000259" key="3">
    <source>
        <dbReference type="PROSITE" id="PS51272"/>
    </source>
</evidence>
<dbReference type="PROSITE" id="PS51904">
    <property type="entry name" value="GLYCOSYL_HYDROL_F25_2"/>
    <property type="match status" value="1"/>
</dbReference>
<evidence type="ECO:0000256" key="2">
    <source>
        <dbReference type="SAM" id="MobiDB-lite"/>
    </source>
</evidence>
<comment type="similarity">
    <text evidence="1">Belongs to the glycosyl hydrolase 25 family.</text>
</comment>
<sequence>MNHGGGWSNDGRTLPGLLDIEFNPYSQYGNTCYNLSPAQLTNWIRDFNETYRSLTGRYPMVYTANSWWSQCVGTGEFGKTLLHLANYNYVPGPTPNGWKSYDIWQFSADGPFVGDSNFFPGSFNDLKALASNPQATNRSWHPATPAPAPKPAVKTRFSDVPTHAAFYTEIEWLASRNITTGYGDGTFRPDQSVERGAMAAYFYRMAGSPAVNLPKTSPSRMCPPTIPSIRKSCGCTSAVSPPVTVMVLSARTMPSAVKQLQHSCTVTAAAPPSRQFTVPGLRMFAPITPSTAKSSGLSPGRSPQVTVMALSARTILLAAELWQHSCTACANHLLGMHN</sequence>
<dbReference type="Proteomes" id="UP000250241">
    <property type="component" value="Chromosome"/>
</dbReference>
<organism evidence="4 5">
    <name type="scientific">Rothia aeria</name>
    <dbReference type="NCBI Taxonomy" id="172042"/>
    <lineage>
        <taxon>Bacteria</taxon>
        <taxon>Bacillati</taxon>
        <taxon>Actinomycetota</taxon>
        <taxon>Actinomycetes</taxon>
        <taxon>Micrococcales</taxon>
        <taxon>Micrococcaceae</taxon>
        <taxon>Rothia</taxon>
    </lineage>
</organism>
<dbReference type="InterPro" id="IPR002053">
    <property type="entry name" value="Glyco_hydro_25"/>
</dbReference>
<dbReference type="AlphaFoldDB" id="A0A2Z5R085"/>
<dbReference type="PROSITE" id="PS51272">
    <property type="entry name" value="SLH"/>
    <property type="match status" value="1"/>
</dbReference>
<dbReference type="SUPFAM" id="SSF51445">
    <property type="entry name" value="(Trans)glycosidases"/>
    <property type="match status" value="1"/>
</dbReference>
<evidence type="ECO:0000313" key="4">
    <source>
        <dbReference type="EMBL" id="BAV87951.1"/>
    </source>
</evidence>
<dbReference type="Pfam" id="PF01183">
    <property type="entry name" value="Glyco_hydro_25"/>
    <property type="match status" value="1"/>
</dbReference>
<dbReference type="InterPro" id="IPR017853">
    <property type="entry name" value="GH"/>
</dbReference>
<accession>A0A2Z5R085</accession>
<evidence type="ECO:0000256" key="1">
    <source>
        <dbReference type="ARBA" id="ARBA00010646"/>
    </source>
</evidence>
<keyword evidence="5" id="KW-1185">Reference proteome</keyword>
<dbReference type="GO" id="GO:0016052">
    <property type="term" value="P:carbohydrate catabolic process"/>
    <property type="evidence" value="ECO:0007669"/>
    <property type="project" value="TreeGrafter"/>
</dbReference>
<dbReference type="GO" id="GO:0016998">
    <property type="term" value="P:cell wall macromolecule catabolic process"/>
    <property type="evidence" value="ECO:0007669"/>
    <property type="project" value="InterPro"/>
</dbReference>
<feature type="domain" description="SLH" evidence="3">
    <location>
        <begin position="153"/>
        <end position="216"/>
    </location>
</feature>
<dbReference type="PANTHER" id="PTHR34135">
    <property type="entry name" value="LYSOZYME"/>
    <property type="match status" value="1"/>
</dbReference>
<dbReference type="GO" id="GO:0003796">
    <property type="term" value="F:lysozyme activity"/>
    <property type="evidence" value="ECO:0007669"/>
    <property type="project" value="InterPro"/>
</dbReference>
<protein>
    <submittedName>
        <fullName evidence="4">Glycerol-3-phosphate ABC transporter</fullName>
    </submittedName>
</protein>
<reference evidence="4 5" key="1">
    <citation type="submission" date="2016-10" db="EMBL/GenBank/DDBJ databases">
        <title>Genome sequence of Rothia aeria strain JCM11412.</title>
        <authorList>
            <person name="Nambu T."/>
        </authorList>
    </citation>
    <scope>NUCLEOTIDE SEQUENCE [LARGE SCALE GENOMIC DNA]</scope>
    <source>
        <strain evidence="4 5">JCM 11412</strain>
    </source>
</reference>
<gene>
    <name evidence="4" type="ORF">RA11412_1652</name>
</gene>